<dbReference type="CDD" id="cd17327">
    <property type="entry name" value="MFS_FEN2_like"/>
    <property type="match status" value="1"/>
</dbReference>
<keyword evidence="4" id="KW-0547">Nucleotide-binding</keyword>
<feature type="region of interest" description="Disordered" evidence="9">
    <location>
        <begin position="555"/>
        <end position="590"/>
    </location>
</feature>
<dbReference type="InterPro" id="IPR032284">
    <property type="entry name" value="RecQ_Zn-bd"/>
</dbReference>
<feature type="transmembrane region" description="Helical" evidence="10">
    <location>
        <begin position="447"/>
        <end position="468"/>
    </location>
</feature>
<dbReference type="Pfam" id="PF00271">
    <property type="entry name" value="Helicase_C"/>
    <property type="match status" value="1"/>
</dbReference>
<comment type="subcellular location">
    <subcellularLocation>
        <location evidence="1">Membrane</location>
        <topology evidence="1">Multi-pass membrane protein</topology>
    </subcellularLocation>
</comment>
<keyword evidence="7 10" id="KW-0472">Membrane</keyword>
<dbReference type="NCBIfam" id="TIGR00614">
    <property type="entry name" value="recQ_fam"/>
    <property type="match status" value="1"/>
</dbReference>
<keyword evidence="6 10" id="KW-1133">Transmembrane helix</keyword>
<feature type="compositionally biased region" description="Basic and acidic residues" evidence="9">
    <location>
        <begin position="1"/>
        <end position="11"/>
    </location>
</feature>
<sequence length="1261" mass="140923">MALGLGDEKVSGDSPSPSLENREDPEHPGGSVDDIHADGIDVQCPPHTTERKLVNKIDFHVVPFLCIMYLLAFLDRVNIANANVFGLSDELELDGTLYNNALVVFFVPYIIFEIPSNILLKRFKPHVWLSINMFLFGFTTMMQGLVKSYSGLIATRFFLGVFETGMFPGAFYLIGMWYRRHEAQRRYSFFFNSTTLAGAFGGLLAAAIGKMDGLRGYQGWRWIFLIEGGLTVFVSFFFYFLLPNFPEDSKWLTEEEKVFVSARLQADQGRSSVERSITVKDVGNIFKDYKVILGGFMYFGLIVPAYGYAYFAPGILQTYGYSTIQTQLYSVPPWAVSFVFSMSIAFLSDKTRHRFTFAIIAICVAIIGFGILIAVHDNTKIQYAGLFLVASGAYTAMPIVVCWFNMNLGGHHRRSIGSAWQVGFGNIGGIIAVFAFLKKDSPKYIPGYSICIAFTIVSIIACILYGFACWRENKKRDESTPDPNLTEEQKAELGDLSPTYRYLLPFNNLFFSASSQELCTFPVLHCLVPHAMIEDEFDSGDDLFDGVEEAEILLTSGTKRGNSHDDEDTPLTSIKKARHASGSSPNDVAGDESKFRLAQDILVEKFGYSDFRHEQKGAINRVLGGQNSLVIFPTGAGKSLCYQIPAIAFEGIDRQSNQREEGDSGITIVVSPLIALMKDQVDALKKKGIAAECMDSTKTWPELQEINESLRQGKLRLLYCAPERLNNEGFVGTMKRVKGGVRLIGVDEAHCISEWGHSFRPDYLKVARFVEEIKAERVICLTATATPVVADDICKAFNISKEGVFRTSPYRPNLRLEVTATKGKSEKEGLLLSFLKKNTGSTLVYVTLQKQAEEVAAVLNKRGFGAHYFHAGMKVDEKKRIQDDFMASRIRIVVATIAFGMGIDKSDIRNIVHWDFPNTVEEYCQQVGRAGRDGKPSQCMLYLCPEDFYIKESFARGDLPSRHSLRALLKDIFNDEVVGLSPNETFKTSHYSQAAEFDMRQTTLGSIYAALELRFNLVRAITPEYSSYKFEATPSYFPRLKNSKAPEAKAILDNAKKAKKFHSIDPTLVAQSTGLRRNEIIQLLNQLNDTGVIKLTVGGVEQKYKVLAKLPSTAAEIDALTNKLHKTLETREQQALERVQQVVNFITAPNCFARSIAEHFGMSLPDDKQECGHCTFCITGKPVQLPPSAPKAVSQDAIRRVLKATDIRDDARFLARVAFGIKSPRVTKLKLDKTPAFMSMADQDFSMILKEFEKECDKKAK</sequence>
<name>A0A9P5HFM8_9HYPO</name>
<feature type="transmembrane region" description="Helical" evidence="10">
    <location>
        <begin position="331"/>
        <end position="348"/>
    </location>
</feature>
<evidence type="ECO:0000256" key="3">
    <source>
        <dbReference type="ARBA" id="ARBA00022692"/>
    </source>
</evidence>
<evidence type="ECO:0000259" key="11">
    <source>
        <dbReference type="PROSITE" id="PS50850"/>
    </source>
</evidence>
<dbReference type="Gene3D" id="3.40.50.300">
    <property type="entry name" value="P-loop containing nucleotide triphosphate hydrolases"/>
    <property type="match status" value="2"/>
</dbReference>
<dbReference type="FunFam" id="1.20.1250.20:FF:000034">
    <property type="entry name" value="MFS general substrate transporter"/>
    <property type="match status" value="1"/>
</dbReference>
<dbReference type="InterPro" id="IPR027417">
    <property type="entry name" value="P-loop_NTPase"/>
</dbReference>
<feature type="transmembrane region" description="Helical" evidence="10">
    <location>
        <begin position="189"/>
        <end position="208"/>
    </location>
</feature>
<dbReference type="InterPro" id="IPR020846">
    <property type="entry name" value="MFS_dom"/>
</dbReference>
<dbReference type="Pfam" id="PF16124">
    <property type="entry name" value="RecQ_Zn_bind"/>
    <property type="match status" value="1"/>
</dbReference>
<dbReference type="InterPro" id="IPR011701">
    <property type="entry name" value="MFS"/>
</dbReference>
<protein>
    <recommendedName>
        <fullName evidence="16">Major facilitator superfamily (MFS) profile domain-containing protein</fullName>
    </recommendedName>
</protein>
<dbReference type="Proteomes" id="UP000722485">
    <property type="component" value="Unassembled WGS sequence"/>
</dbReference>
<dbReference type="GO" id="GO:0003676">
    <property type="term" value="F:nucleic acid binding"/>
    <property type="evidence" value="ECO:0007669"/>
    <property type="project" value="InterPro"/>
</dbReference>
<feature type="transmembrane region" description="Helical" evidence="10">
    <location>
        <begin position="416"/>
        <end position="435"/>
    </location>
</feature>
<evidence type="ECO:0000256" key="10">
    <source>
        <dbReference type="SAM" id="Phobius"/>
    </source>
</evidence>
<dbReference type="InterPro" id="IPR036388">
    <property type="entry name" value="WH-like_DNA-bd_sf"/>
</dbReference>
<dbReference type="OrthoDB" id="10261556at2759"/>
<evidence type="ECO:0000313" key="14">
    <source>
        <dbReference type="EMBL" id="KAF7551374.1"/>
    </source>
</evidence>
<feature type="transmembrane region" description="Helical" evidence="10">
    <location>
        <begin position="59"/>
        <end position="77"/>
    </location>
</feature>
<dbReference type="SMART" id="SM00490">
    <property type="entry name" value="HELICc"/>
    <property type="match status" value="1"/>
</dbReference>
<evidence type="ECO:0000259" key="12">
    <source>
        <dbReference type="PROSITE" id="PS51192"/>
    </source>
</evidence>
<dbReference type="PROSITE" id="PS50850">
    <property type="entry name" value="MFS"/>
    <property type="match status" value="1"/>
</dbReference>
<dbReference type="SMART" id="SM00487">
    <property type="entry name" value="DEXDc"/>
    <property type="match status" value="1"/>
</dbReference>
<evidence type="ECO:0000256" key="7">
    <source>
        <dbReference type="ARBA" id="ARBA00023136"/>
    </source>
</evidence>
<dbReference type="InterPro" id="IPR011545">
    <property type="entry name" value="DEAD/DEAH_box_helicase_dom"/>
</dbReference>
<feature type="transmembrane region" description="Helical" evidence="10">
    <location>
        <begin position="127"/>
        <end position="145"/>
    </location>
</feature>
<feature type="transmembrane region" description="Helical" evidence="10">
    <location>
        <begin position="291"/>
        <end position="311"/>
    </location>
</feature>
<evidence type="ECO:0000256" key="4">
    <source>
        <dbReference type="ARBA" id="ARBA00022741"/>
    </source>
</evidence>
<dbReference type="Pfam" id="PF00270">
    <property type="entry name" value="DEAD"/>
    <property type="match status" value="1"/>
</dbReference>
<dbReference type="GO" id="GO:0006310">
    <property type="term" value="P:DNA recombination"/>
    <property type="evidence" value="ECO:0007669"/>
    <property type="project" value="InterPro"/>
</dbReference>
<organism evidence="14 15">
    <name type="scientific">Cylindrodendrum hubeiense</name>
    <dbReference type="NCBI Taxonomy" id="595255"/>
    <lineage>
        <taxon>Eukaryota</taxon>
        <taxon>Fungi</taxon>
        <taxon>Dikarya</taxon>
        <taxon>Ascomycota</taxon>
        <taxon>Pezizomycotina</taxon>
        <taxon>Sordariomycetes</taxon>
        <taxon>Hypocreomycetidae</taxon>
        <taxon>Hypocreales</taxon>
        <taxon>Nectriaceae</taxon>
        <taxon>Cylindrodendrum</taxon>
    </lineage>
</organism>
<feature type="transmembrane region" description="Helical" evidence="10">
    <location>
        <begin position="97"/>
        <end position="120"/>
    </location>
</feature>
<dbReference type="Gene3D" id="1.20.1250.20">
    <property type="entry name" value="MFS general substrate transporter like domains"/>
    <property type="match status" value="2"/>
</dbReference>
<dbReference type="CDD" id="cd18018">
    <property type="entry name" value="DEXHc_RecQ4-like"/>
    <property type="match status" value="1"/>
</dbReference>
<feature type="domain" description="Major facilitator superfamily (MFS) profile" evidence="11">
    <location>
        <begin position="61"/>
        <end position="476"/>
    </location>
</feature>
<dbReference type="GO" id="GO:0022857">
    <property type="term" value="F:transmembrane transporter activity"/>
    <property type="evidence" value="ECO:0007669"/>
    <property type="project" value="InterPro"/>
</dbReference>
<keyword evidence="3 10" id="KW-0812">Transmembrane</keyword>
<proteinExistence type="predicted"/>
<feature type="transmembrane region" description="Helical" evidence="10">
    <location>
        <begin position="220"/>
        <end position="242"/>
    </location>
</feature>
<dbReference type="GO" id="GO:0005886">
    <property type="term" value="C:plasma membrane"/>
    <property type="evidence" value="ECO:0007669"/>
    <property type="project" value="TreeGrafter"/>
</dbReference>
<keyword evidence="15" id="KW-1185">Reference proteome</keyword>
<evidence type="ECO:0000256" key="9">
    <source>
        <dbReference type="SAM" id="MobiDB-lite"/>
    </source>
</evidence>
<evidence type="ECO:0000256" key="1">
    <source>
        <dbReference type="ARBA" id="ARBA00004141"/>
    </source>
</evidence>
<feature type="transmembrane region" description="Helical" evidence="10">
    <location>
        <begin position="157"/>
        <end position="177"/>
    </location>
</feature>
<dbReference type="PANTHER" id="PTHR43791:SF46">
    <property type="entry name" value="MAJOR FACILITATOR SUPERFAMILY (MFS) PROFILE DOMAIN-CONTAINING PROTEIN-RELATED"/>
    <property type="match status" value="1"/>
</dbReference>
<dbReference type="PANTHER" id="PTHR43791">
    <property type="entry name" value="PERMEASE-RELATED"/>
    <property type="match status" value="1"/>
</dbReference>
<dbReference type="SUPFAM" id="SSF103473">
    <property type="entry name" value="MFS general substrate transporter"/>
    <property type="match status" value="1"/>
</dbReference>
<dbReference type="InterPro" id="IPR036259">
    <property type="entry name" value="MFS_trans_sf"/>
</dbReference>
<dbReference type="Pfam" id="PF07690">
    <property type="entry name" value="MFS_1"/>
    <property type="match status" value="1"/>
</dbReference>
<gene>
    <name evidence="14" type="ORF">G7Z17_g5045</name>
</gene>
<comment type="caution">
    <text evidence="14">The sequence shown here is derived from an EMBL/GenBank/DDBJ whole genome shotgun (WGS) entry which is preliminary data.</text>
</comment>
<feature type="region of interest" description="Disordered" evidence="9">
    <location>
        <begin position="1"/>
        <end position="32"/>
    </location>
</feature>
<dbReference type="InterPro" id="IPR001650">
    <property type="entry name" value="Helicase_C-like"/>
</dbReference>
<feature type="compositionally biased region" description="Basic and acidic residues" evidence="9">
    <location>
        <begin position="20"/>
        <end position="32"/>
    </location>
</feature>
<dbReference type="EMBL" id="JAANBB010000079">
    <property type="protein sequence ID" value="KAF7551374.1"/>
    <property type="molecule type" value="Genomic_DNA"/>
</dbReference>
<dbReference type="SUPFAM" id="SSF52540">
    <property type="entry name" value="P-loop containing nucleoside triphosphate hydrolases"/>
    <property type="match status" value="1"/>
</dbReference>
<evidence type="ECO:0000256" key="5">
    <source>
        <dbReference type="ARBA" id="ARBA00022840"/>
    </source>
</evidence>
<evidence type="ECO:0008006" key="16">
    <source>
        <dbReference type="Google" id="ProtNLM"/>
    </source>
</evidence>
<evidence type="ECO:0000256" key="2">
    <source>
        <dbReference type="ARBA" id="ARBA00022448"/>
    </source>
</evidence>
<evidence type="ECO:0000313" key="15">
    <source>
        <dbReference type="Proteomes" id="UP000722485"/>
    </source>
</evidence>
<dbReference type="GO" id="GO:0005524">
    <property type="term" value="F:ATP binding"/>
    <property type="evidence" value="ECO:0007669"/>
    <property type="project" value="UniProtKB-KW"/>
</dbReference>
<feature type="domain" description="Helicase C-terminal" evidence="13">
    <location>
        <begin position="830"/>
        <end position="973"/>
    </location>
</feature>
<evidence type="ECO:0000256" key="6">
    <source>
        <dbReference type="ARBA" id="ARBA00022989"/>
    </source>
</evidence>
<keyword evidence="8" id="KW-0325">Glycoprotein</keyword>
<accession>A0A9P5HFM8</accession>
<evidence type="ECO:0000259" key="13">
    <source>
        <dbReference type="PROSITE" id="PS51194"/>
    </source>
</evidence>
<evidence type="ECO:0000256" key="8">
    <source>
        <dbReference type="ARBA" id="ARBA00023180"/>
    </source>
</evidence>
<keyword evidence="2" id="KW-0813">Transport</keyword>
<feature type="transmembrane region" description="Helical" evidence="10">
    <location>
        <begin position="381"/>
        <end position="404"/>
    </location>
</feature>
<feature type="transmembrane region" description="Helical" evidence="10">
    <location>
        <begin position="355"/>
        <end position="375"/>
    </location>
</feature>
<feature type="domain" description="Helicase ATP-binding" evidence="12">
    <location>
        <begin position="619"/>
        <end position="803"/>
    </location>
</feature>
<dbReference type="PROSITE" id="PS51194">
    <property type="entry name" value="HELICASE_CTER"/>
    <property type="match status" value="1"/>
</dbReference>
<dbReference type="GO" id="GO:0004386">
    <property type="term" value="F:helicase activity"/>
    <property type="evidence" value="ECO:0007669"/>
    <property type="project" value="InterPro"/>
</dbReference>
<reference evidence="14" key="1">
    <citation type="submission" date="2020-03" db="EMBL/GenBank/DDBJ databases">
        <title>Draft Genome Sequence of Cylindrodendrum hubeiense.</title>
        <authorList>
            <person name="Buettner E."/>
            <person name="Kellner H."/>
        </authorList>
    </citation>
    <scope>NUCLEOTIDE SEQUENCE</scope>
    <source>
        <strain evidence="14">IHI 201604</strain>
    </source>
</reference>
<dbReference type="AlphaFoldDB" id="A0A9P5HFM8"/>
<dbReference type="PROSITE" id="PS51192">
    <property type="entry name" value="HELICASE_ATP_BIND_1"/>
    <property type="match status" value="1"/>
</dbReference>
<dbReference type="InterPro" id="IPR014001">
    <property type="entry name" value="Helicase_ATP-bd"/>
</dbReference>
<dbReference type="FunFam" id="1.20.1250.20:FF:000068">
    <property type="entry name" value="MFS general substrate transporter"/>
    <property type="match status" value="1"/>
</dbReference>
<dbReference type="Gene3D" id="1.10.10.10">
    <property type="entry name" value="Winged helix-like DNA-binding domain superfamily/Winged helix DNA-binding domain"/>
    <property type="match status" value="1"/>
</dbReference>
<keyword evidence="5" id="KW-0067">ATP-binding</keyword>
<dbReference type="InterPro" id="IPR004589">
    <property type="entry name" value="DNA_helicase_ATP-dep_RecQ"/>
</dbReference>